<gene>
    <name evidence="2" type="ORF">SAMN05216360_107244</name>
</gene>
<keyword evidence="3" id="KW-1185">Reference proteome</keyword>
<sequence>MVRDPLDCFAPLAKTGHGTLRRLHRLRQHTTRVRLTRNGRVPDAVRRLLKFLHTMGSAGLLGALASLVVMLSLAPNPAALPGYAATRGAMGAVATWVFLPSLAVTLMSGLVAMAVNRAYLNAGWAWLKLATGVLMFEGGLVYVQGPMQREAELSAKVLAGLGNPATLAVSLPGERGTLWVLLLVSAANVALGIWRPRVLRIPHAT</sequence>
<feature type="transmembrane region" description="Helical" evidence="1">
    <location>
        <begin position="125"/>
        <end position="143"/>
    </location>
</feature>
<keyword evidence="1" id="KW-0472">Membrane</keyword>
<reference evidence="3" key="1">
    <citation type="submission" date="2016-10" db="EMBL/GenBank/DDBJ databases">
        <authorList>
            <person name="Varghese N."/>
            <person name="Submissions S."/>
        </authorList>
    </citation>
    <scope>NUCLEOTIDE SEQUENCE [LARGE SCALE GENOMIC DNA]</scope>
    <source>
        <strain evidence="3">BL47</strain>
    </source>
</reference>
<accession>A0A1H0AME2</accession>
<evidence type="ECO:0000256" key="1">
    <source>
        <dbReference type="SAM" id="Phobius"/>
    </source>
</evidence>
<protein>
    <recommendedName>
        <fullName evidence="4">DUF2269 family protein</fullName>
    </recommendedName>
</protein>
<keyword evidence="1" id="KW-1133">Transmembrane helix</keyword>
<dbReference type="EMBL" id="FNHS01000007">
    <property type="protein sequence ID" value="SDN34006.1"/>
    <property type="molecule type" value="Genomic_DNA"/>
</dbReference>
<dbReference type="Proteomes" id="UP000198704">
    <property type="component" value="Unassembled WGS sequence"/>
</dbReference>
<organism evidence="2 3">
    <name type="scientific">Methylobacterium phyllostachyos</name>
    <dbReference type="NCBI Taxonomy" id="582672"/>
    <lineage>
        <taxon>Bacteria</taxon>
        <taxon>Pseudomonadati</taxon>
        <taxon>Pseudomonadota</taxon>
        <taxon>Alphaproteobacteria</taxon>
        <taxon>Hyphomicrobiales</taxon>
        <taxon>Methylobacteriaceae</taxon>
        <taxon>Methylobacterium</taxon>
    </lineage>
</organism>
<dbReference type="STRING" id="582672.SAMN05216360_107244"/>
<feature type="transmembrane region" description="Helical" evidence="1">
    <location>
        <begin position="176"/>
        <end position="194"/>
    </location>
</feature>
<dbReference type="AlphaFoldDB" id="A0A1H0AME2"/>
<evidence type="ECO:0008006" key="4">
    <source>
        <dbReference type="Google" id="ProtNLM"/>
    </source>
</evidence>
<proteinExistence type="predicted"/>
<feature type="transmembrane region" description="Helical" evidence="1">
    <location>
        <begin position="93"/>
        <end position="113"/>
    </location>
</feature>
<evidence type="ECO:0000313" key="3">
    <source>
        <dbReference type="Proteomes" id="UP000198704"/>
    </source>
</evidence>
<evidence type="ECO:0000313" key="2">
    <source>
        <dbReference type="EMBL" id="SDN34006.1"/>
    </source>
</evidence>
<feature type="transmembrane region" description="Helical" evidence="1">
    <location>
        <begin position="51"/>
        <end position="73"/>
    </location>
</feature>
<keyword evidence="1" id="KW-0812">Transmembrane</keyword>
<name>A0A1H0AME2_9HYPH</name>